<evidence type="ECO:0000256" key="4">
    <source>
        <dbReference type="ARBA" id="ARBA00013950"/>
    </source>
</evidence>
<comment type="pathway">
    <text evidence="2">Cofactor biosynthesis; riboflavin biosynthesis; riboflavin from 2-hydroxy-3-oxobutyl phosphate and 5-amino-6-(D-ribitylamino)uracil: step 2/2.</text>
</comment>
<dbReference type="EMBL" id="DXFQ01000087">
    <property type="protein sequence ID" value="HIX19946.1"/>
    <property type="molecule type" value="Genomic_DNA"/>
</dbReference>
<dbReference type="PANTHER" id="PTHR21098">
    <property type="entry name" value="RIBOFLAVIN SYNTHASE ALPHA CHAIN"/>
    <property type="match status" value="1"/>
</dbReference>
<dbReference type="Pfam" id="PF00677">
    <property type="entry name" value="Lum_binding"/>
    <property type="match status" value="2"/>
</dbReference>
<dbReference type="PIRSF" id="PIRSF000498">
    <property type="entry name" value="Riboflavin_syn_A"/>
    <property type="match status" value="1"/>
</dbReference>
<gene>
    <name evidence="11" type="ORF">H9862_04995</name>
</gene>
<reference evidence="11" key="1">
    <citation type="journal article" date="2021" name="PeerJ">
        <title>Extensive microbial diversity within the chicken gut microbiome revealed by metagenomics and culture.</title>
        <authorList>
            <person name="Gilroy R."/>
            <person name="Ravi A."/>
            <person name="Getino M."/>
            <person name="Pursley I."/>
            <person name="Horton D.L."/>
            <person name="Alikhan N.F."/>
            <person name="Baker D."/>
            <person name="Gharbi K."/>
            <person name="Hall N."/>
            <person name="Watson M."/>
            <person name="Adriaenssens E.M."/>
            <person name="Foster-Nyarko E."/>
            <person name="Jarju S."/>
            <person name="Secka A."/>
            <person name="Antonio M."/>
            <person name="Oren A."/>
            <person name="Chaudhuri R.R."/>
            <person name="La Ragione R."/>
            <person name="Hildebrand F."/>
            <person name="Pallen M.J."/>
        </authorList>
    </citation>
    <scope>NUCLEOTIDE SEQUENCE</scope>
    <source>
        <strain evidence="11">14975</strain>
    </source>
</reference>
<evidence type="ECO:0000256" key="2">
    <source>
        <dbReference type="ARBA" id="ARBA00004887"/>
    </source>
</evidence>
<dbReference type="InterPro" id="IPR023366">
    <property type="entry name" value="ATP_synth_asu-like_sf"/>
</dbReference>
<evidence type="ECO:0000256" key="3">
    <source>
        <dbReference type="ARBA" id="ARBA00012827"/>
    </source>
</evidence>
<evidence type="ECO:0000259" key="10">
    <source>
        <dbReference type="PROSITE" id="PS51177"/>
    </source>
</evidence>
<feature type="domain" description="Lumazine-binding" evidence="10">
    <location>
        <begin position="96"/>
        <end position="193"/>
    </location>
</feature>
<protein>
    <recommendedName>
        <fullName evidence="4 8">Riboflavin synthase</fullName>
        <ecNumber evidence="3 8">2.5.1.9</ecNumber>
    </recommendedName>
</protein>
<accession>A0A9D1VB87</accession>
<evidence type="ECO:0000256" key="9">
    <source>
        <dbReference type="PROSITE-ProRule" id="PRU00524"/>
    </source>
</evidence>
<dbReference type="CDD" id="cd00402">
    <property type="entry name" value="Riboflavin_synthase_like"/>
    <property type="match status" value="1"/>
</dbReference>
<proteinExistence type="predicted"/>
<dbReference type="GO" id="GO:0004746">
    <property type="term" value="F:riboflavin synthase activity"/>
    <property type="evidence" value="ECO:0007669"/>
    <property type="project" value="UniProtKB-UniRule"/>
</dbReference>
<dbReference type="SUPFAM" id="SSF63380">
    <property type="entry name" value="Riboflavin synthase domain-like"/>
    <property type="match status" value="2"/>
</dbReference>
<dbReference type="InterPro" id="IPR026017">
    <property type="entry name" value="Lumazine-bd_dom"/>
</dbReference>
<feature type="repeat" description="Lumazine-binding" evidence="9">
    <location>
        <begin position="96"/>
        <end position="193"/>
    </location>
</feature>
<keyword evidence="7" id="KW-0677">Repeat</keyword>
<dbReference type="PANTHER" id="PTHR21098:SF0">
    <property type="entry name" value="RIBOFLAVIN SYNTHASE"/>
    <property type="match status" value="1"/>
</dbReference>
<dbReference type="AlphaFoldDB" id="A0A9D1VB87"/>
<sequence>MFTGLVECTGTVVSLTPVAGGARCAIEIPFASELALGDSVAINGCCLTVDRIEGKRVEFDLLTQTMRVTSLGQLKPGSICNLERAMGGAGRFGGHFVMGHVDTTGEVVSIEPVGQDHMVRVRIPRESMKYTIDKGSIAIDGVSLTIANIIGDDTLEFWITPHTWQRTVMHGYAPGTVVDVEVDMIAKYVEKMFAARG</sequence>
<evidence type="ECO:0000256" key="5">
    <source>
        <dbReference type="ARBA" id="ARBA00022619"/>
    </source>
</evidence>
<feature type="repeat" description="Lumazine-binding" evidence="9">
    <location>
        <begin position="1"/>
        <end position="95"/>
    </location>
</feature>
<comment type="caution">
    <text evidence="11">The sequence shown here is derived from an EMBL/GenBank/DDBJ whole genome shotgun (WGS) entry which is preliminary data.</text>
</comment>
<name>A0A9D1VB87_9BACT</name>
<keyword evidence="6 11" id="KW-0808">Transferase</keyword>
<evidence type="ECO:0000256" key="7">
    <source>
        <dbReference type="ARBA" id="ARBA00022737"/>
    </source>
</evidence>
<dbReference type="InterPro" id="IPR017938">
    <property type="entry name" value="Riboflavin_synthase-like_b-brl"/>
</dbReference>
<evidence type="ECO:0000256" key="8">
    <source>
        <dbReference type="NCBIfam" id="TIGR00187"/>
    </source>
</evidence>
<dbReference type="NCBIfam" id="TIGR00187">
    <property type="entry name" value="ribE"/>
    <property type="match status" value="1"/>
</dbReference>
<organism evidence="11 12">
    <name type="scientific">Candidatus Akkermansia intestinigallinarum</name>
    <dbReference type="NCBI Taxonomy" id="2838431"/>
    <lineage>
        <taxon>Bacteria</taxon>
        <taxon>Pseudomonadati</taxon>
        <taxon>Verrucomicrobiota</taxon>
        <taxon>Verrucomicrobiia</taxon>
        <taxon>Verrucomicrobiales</taxon>
        <taxon>Akkermansiaceae</taxon>
        <taxon>Akkermansia</taxon>
    </lineage>
</organism>
<evidence type="ECO:0000313" key="12">
    <source>
        <dbReference type="Proteomes" id="UP000823964"/>
    </source>
</evidence>
<dbReference type="Proteomes" id="UP000823964">
    <property type="component" value="Unassembled WGS sequence"/>
</dbReference>
<dbReference type="FunFam" id="2.40.30.20:FF:000004">
    <property type="entry name" value="Riboflavin synthase, alpha subunit"/>
    <property type="match status" value="1"/>
</dbReference>
<dbReference type="GO" id="GO:0009231">
    <property type="term" value="P:riboflavin biosynthetic process"/>
    <property type="evidence" value="ECO:0007669"/>
    <property type="project" value="UniProtKB-KW"/>
</dbReference>
<evidence type="ECO:0000256" key="6">
    <source>
        <dbReference type="ARBA" id="ARBA00022679"/>
    </source>
</evidence>
<dbReference type="Gene3D" id="2.40.30.20">
    <property type="match status" value="2"/>
</dbReference>
<evidence type="ECO:0000313" key="11">
    <source>
        <dbReference type="EMBL" id="HIX19946.1"/>
    </source>
</evidence>
<dbReference type="EC" id="2.5.1.9" evidence="3 8"/>
<evidence type="ECO:0000256" key="1">
    <source>
        <dbReference type="ARBA" id="ARBA00002803"/>
    </source>
</evidence>
<keyword evidence="5" id="KW-0686">Riboflavin biosynthesis</keyword>
<dbReference type="PROSITE" id="PS51177">
    <property type="entry name" value="LUMAZINE_BIND"/>
    <property type="match status" value="2"/>
</dbReference>
<comment type="function">
    <text evidence="1">Catalyzes the dismutation of two molecules of 6,7-dimethyl-8-ribityllumazine, resulting in the formation of riboflavin and 5-amino-6-(D-ribitylamino)uracil.</text>
</comment>
<dbReference type="InterPro" id="IPR001783">
    <property type="entry name" value="Lumazine-bd"/>
</dbReference>
<reference evidence="11" key="2">
    <citation type="submission" date="2021-04" db="EMBL/GenBank/DDBJ databases">
        <authorList>
            <person name="Gilroy R."/>
        </authorList>
    </citation>
    <scope>NUCLEOTIDE SEQUENCE</scope>
    <source>
        <strain evidence="11">14975</strain>
    </source>
</reference>
<dbReference type="NCBIfam" id="NF006767">
    <property type="entry name" value="PRK09289.1"/>
    <property type="match status" value="1"/>
</dbReference>
<feature type="domain" description="Lumazine-binding" evidence="10">
    <location>
        <begin position="1"/>
        <end position="95"/>
    </location>
</feature>